<dbReference type="EMBL" id="CP157483">
    <property type="protein sequence ID" value="XBO44073.1"/>
    <property type="molecule type" value="Genomic_DNA"/>
</dbReference>
<proteinExistence type="predicted"/>
<evidence type="ECO:0008006" key="2">
    <source>
        <dbReference type="Google" id="ProtNLM"/>
    </source>
</evidence>
<sequence>MRIGGLHHTTSSTFTGTCLITALAGLGLGGCSSAEPTAEMTRSANLVLGQSAAQGTKRLGECLKAGGYEVAPAKVAGNVKRGKDISLKGRSERIYEVGIDGPTKLNLVVAYDSGFVTADTDKDTAQLASVGCELGGG</sequence>
<name>A0AAU7JV31_9MICO</name>
<gene>
    <name evidence="1" type="ORF">ABEG17_01730</name>
</gene>
<dbReference type="PROSITE" id="PS51257">
    <property type="entry name" value="PROKAR_LIPOPROTEIN"/>
    <property type="match status" value="1"/>
</dbReference>
<protein>
    <recommendedName>
        <fullName evidence="2">Secreted protein</fullName>
    </recommendedName>
</protein>
<dbReference type="RefSeq" id="WP_406831530.1">
    <property type="nucleotide sequence ID" value="NZ_CP157483.1"/>
</dbReference>
<accession>A0AAU7JV31</accession>
<organism evidence="1">
    <name type="scientific">Pedococcus sp. KACC 23699</name>
    <dbReference type="NCBI Taxonomy" id="3149228"/>
    <lineage>
        <taxon>Bacteria</taxon>
        <taxon>Bacillati</taxon>
        <taxon>Actinomycetota</taxon>
        <taxon>Actinomycetes</taxon>
        <taxon>Micrococcales</taxon>
        <taxon>Intrasporangiaceae</taxon>
        <taxon>Pedococcus</taxon>
    </lineage>
</organism>
<evidence type="ECO:0000313" key="1">
    <source>
        <dbReference type="EMBL" id="XBO44073.1"/>
    </source>
</evidence>
<dbReference type="AlphaFoldDB" id="A0AAU7JV31"/>
<reference evidence="1" key="1">
    <citation type="submission" date="2024-05" db="EMBL/GenBank/DDBJ databases">
        <authorList>
            <person name="Kim S."/>
            <person name="Heo J."/>
            <person name="Choi H."/>
            <person name="Choi Y."/>
            <person name="Kwon S.-W."/>
            <person name="Kim Y."/>
        </authorList>
    </citation>
    <scope>NUCLEOTIDE SEQUENCE</scope>
    <source>
        <strain evidence="1">KACC 23699</strain>
    </source>
</reference>